<accession>A0AAN9FRW3</accession>
<feature type="chain" id="PRO_5042903063" description="Arylformamidase" evidence="4">
    <location>
        <begin position="25"/>
        <end position="157"/>
    </location>
</feature>
<dbReference type="Gene3D" id="3.50.30.50">
    <property type="entry name" value="Putative cyclase"/>
    <property type="match status" value="1"/>
</dbReference>
<evidence type="ECO:0000256" key="3">
    <source>
        <dbReference type="ARBA" id="ARBA00022530"/>
    </source>
</evidence>
<evidence type="ECO:0000313" key="5">
    <source>
        <dbReference type="EMBL" id="KAK7280339.1"/>
    </source>
</evidence>
<keyword evidence="4" id="KW-0732">Signal</keyword>
<dbReference type="PANTHER" id="PTHR31118">
    <property type="entry name" value="CYCLASE-LIKE PROTEIN 2"/>
    <property type="match status" value="1"/>
</dbReference>
<evidence type="ECO:0000313" key="6">
    <source>
        <dbReference type="Proteomes" id="UP001359559"/>
    </source>
</evidence>
<dbReference type="PANTHER" id="PTHR31118:SF19">
    <property type="entry name" value="KYNURENINE FORMAMIDASE-LIKE PROTEIN"/>
    <property type="match status" value="1"/>
</dbReference>
<dbReference type="GO" id="GO:0019441">
    <property type="term" value="P:L-tryptophan catabolic process to kynurenine"/>
    <property type="evidence" value="ECO:0007669"/>
    <property type="project" value="InterPro"/>
</dbReference>
<organism evidence="5 6">
    <name type="scientific">Clitoria ternatea</name>
    <name type="common">Butterfly pea</name>
    <dbReference type="NCBI Taxonomy" id="43366"/>
    <lineage>
        <taxon>Eukaryota</taxon>
        <taxon>Viridiplantae</taxon>
        <taxon>Streptophyta</taxon>
        <taxon>Embryophyta</taxon>
        <taxon>Tracheophyta</taxon>
        <taxon>Spermatophyta</taxon>
        <taxon>Magnoliopsida</taxon>
        <taxon>eudicotyledons</taxon>
        <taxon>Gunneridae</taxon>
        <taxon>Pentapetalae</taxon>
        <taxon>rosids</taxon>
        <taxon>fabids</taxon>
        <taxon>Fabales</taxon>
        <taxon>Fabaceae</taxon>
        <taxon>Papilionoideae</taxon>
        <taxon>50 kb inversion clade</taxon>
        <taxon>NPAAA clade</taxon>
        <taxon>indigoferoid/millettioid clade</taxon>
        <taxon>Phaseoleae</taxon>
        <taxon>Clitoria</taxon>
    </lineage>
</organism>
<evidence type="ECO:0000256" key="2">
    <source>
        <dbReference type="ARBA" id="ARBA00007865"/>
    </source>
</evidence>
<proteinExistence type="inferred from homology"/>
<gene>
    <name evidence="5" type="ORF">RJT34_25402</name>
</gene>
<evidence type="ECO:0000256" key="1">
    <source>
        <dbReference type="ARBA" id="ARBA00004498"/>
    </source>
</evidence>
<dbReference type="Pfam" id="PF04199">
    <property type="entry name" value="Cyclase"/>
    <property type="match status" value="1"/>
</dbReference>
<keyword evidence="3" id="KW-0272">Extracellular matrix</keyword>
<protein>
    <recommendedName>
        <fullName evidence="7">Arylformamidase</fullName>
    </recommendedName>
</protein>
<dbReference type="Proteomes" id="UP001359559">
    <property type="component" value="Unassembled WGS sequence"/>
</dbReference>
<keyword evidence="6" id="KW-1185">Reference proteome</keyword>
<comment type="caution">
    <text evidence="5">The sequence shown here is derived from an EMBL/GenBank/DDBJ whole genome shotgun (WGS) entry which is preliminary data.</text>
</comment>
<dbReference type="EMBL" id="JAYKXN010000006">
    <property type="protein sequence ID" value="KAK7280339.1"/>
    <property type="molecule type" value="Genomic_DNA"/>
</dbReference>
<dbReference type="InterPro" id="IPR037175">
    <property type="entry name" value="KFase_sf"/>
</dbReference>
<dbReference type="InterPro" id="IPR007325">
    <property type="entry name" value="KFase/CYL"/>
</dbReference>
<comment type="similarity">
    <text evidence="2">Belongs to the Cyclase 1 superfamily.</text>
</comment>
<keyword evidence="3" id="KW-0964">Secreted</keyword>
<evidence type="ECO:0000256" key="4">
    <source>
        <dbReference type="SAM" id="SignalP"/>
    </source>
</evidence>
<feature type="signal peptide" evidence="4">
    <location>
        <begin position="1"/>
        <end position="24"/>
    </location>
</feature>
<name>A0AAN9FRW3_CLITE</name>
<evidence type="ECO:0008006" key="7">
    <source>
        <dbReference type="Google" id="ProtNLM"/>
    </source>
</evidence>
<reference evidence="5 6" key="1">
    <citation type="submission" date="2024-01" db="EMBL/GenBank/DDBJ databases">
        <title>The genomes of 5 underutilized Papilionoideae crops provide insights into root nodulation and disease resistance.</title>
        <authorList>
            <person name="Yuan L."/>
        </authorList>
    </citation>
    <scope>NUCLEOTIDE SEQUENCE [LARGE SCALE GENOMIC DNA]</scope>
    <source>
        <strain evidence="5">LY-2023</strain>
        <tissue evidence="5">Leaf</tissue>
    </source>
</reference>
<dbReference type="GO" id="GO:0004061">
    <property type="term" value="F:arylformamidase activity"/>
    <property type="evidence" value="ECO:0007669"/>
    <property type="project" value="InterPro"/>
</dbReference>
<dbReference type="AlphaFoldDB" id="A0AAN9FRW3"/>
<dbReference type="SUPFAM" id="SSF102198">
    <property type="entry name" value="Putative cyclase"/>
    <property type="match status" value="1"/>
</dbReference>
<comment type="subcellular location">
    <subcellularLocation>
        <location evidence="1">Secreted</location>
        <location evidence="1">Extracellular space</location>
        <location evidence="1">Extracellular matrix</location>
    </subcellularLocation>
</comment>
<sequence length="157" mass="17102">MSINYLLLSLLAFLSAISLHSVAATSSTAYPSIPGVDPDSYYLAGGDGDGVLFPPRREVYEEGGIFDISHKYVAKLPVWESKEGLGHFLWLESSMKNGSIANLSAMKLGVHTGTHVDAPGHFYDNYFDAGFDVDSLDLALLNGSEWSSWVFTPHNTK</sequence>